<dbReference type="SUPFAM" id="SSF51735">
    <property type="entry name" value="NAD(P)-binding Rossmann-fold domains"/>
    <property type="match status" value="1"/>
</dbReference>
<dbReference type="GO" id="GO:0016491">
    <property type="term" value="F:oxidoreductase activity"/>
    <property type="evidence" value="ECO:0007669"/>
    <property type="project" value="InterPro"/>
</dbReference>
<reference evidence="2" key="1">
    <citation type="submission" date="2020-04" db="EMBL/GenBank/DDBJ databases">
        <authorList>
            <person name="Neveu A P."/>
        </authorList>
    </citation>
    <scope>NUCLEOTIDE SEQUENCE</scope>
    <source>
        <tissue evidence="2">Whole embryo</tissue>
    </source>
</reference>
<dbReference type="EMBL" id="LR789961">
    <property type="protein sequence ID" value="CAB3265823.1"/>
    <property type="molecule type" value="mRNA"/>
</dbReference>
<evidence type="ECO:0000313" key="2">
    <source>
        <dbReference type="EMBL" id="CAB3265823.1"/>
    </source>
</evidence>
<accession>A0A6F9DS47</accession>
<dbReference type="GO" id="GO:0005739">
    <property type="term" value="C:mitochondrion"/>
    <property type="evidence" value="ECO:0007669"/>
    <property type="project" value="TreeGrafter"/>
</dbReference>
<proteinExistence type="evidence at transcript level"/>
<dbReference type="Gene3D" id="3.40.50.720">
    <property type="entry name" value="NAD(P)-binding Rossmann-like Domain"/>
    <property type="match status" value="1"/>
</dbReference>
<dbReference type="InterPro" id="IPR050700">
    <property type="entry name" value="YIM1/Zinc_Alcohol_DH_Fams"/>
</dbReference>
<feature type="domain" description="Enoyl reductase (ER)" evidence="1">
    <location>
        <begin position="90"/>
        <end position="431"/>
    </location>
</feature>
<dbReference type="PANTHER" id="PTHR11695:SF294">
    <property type="entry name" value="RETICULON-4-INTERACTING PROTEIN 1, MITOCHONDRIAL"/>
    <property type="match status" value="1"/>
</dbReference>
<dbReference type="InterPro" id="IPR020843">
    <property type="entry name" value="ER"/>
</dbReference>
<name>A0A6F9DS47_9ASCI</name>
<dbReference type="InterPro" id="IPR036291">
    <property type="entry name" value="NAD(P)-bd_dom_sf"/>
</dbReference>
<dbReference type="SUPFAM" id="SSF50129">
    <property type="entry name" value="GroES-like"/>
    <property type="match status" value="1"/>
</dbReference>
<dbReference type="Gene3D" id="3.90.180.10">
    <property type="entry name" value="Medium-chain alcohol dehydrogenases, catalytic domain"/>
    <property type="match status" value="1"/>
</dbReference>
<dbReference type="InterPro" id="IPR013154">
    <property type="entry name" value="ADH-like_N"/>
</dbReference>
<protein>
    <submittedName>
        <fullName evidence="2">Reticulon-4-interacting protein 1 homolog, mitochondrial-like</fullName>
    </submittedName>
</protein>
<dbReference type="PANTHER" id="PTHR11695">
    <property type="entry name" value="ALCOHOL DEHYDROGENASE RELATED"/>
    <property type="match status" value="1"/>
</dbReference>
<organism evidence="2">
    <name type="scientific">Phallusia mammillata</name>
    <dbReference type="NCBI Taxonomy" id="59560"/>
    <lineage>
        <taxon>Eukaryota</taxon>
        <taxon>Metazoa</taxon>
        <taxon>Chordata</taxon>
        <taxon>Tunicata</taxon>
        <taxon>Ascidiacea</taxon>
        <taxon>Phlebobranchia</taxon>
        <taxon>Ascidiidae</taxon>
        <taxon>Phallusia</taxon>
    </lineage>
</organism>
<gene>
    <name evidence="2" type="primary">Rtn4ip1</name>
</gene>
<dbReference type="InterPro" id="IPR011032">
    <property type="entry name" value="GroES-like_sf"/>
</dbReference>
<sequence>MHCITKLNLGQRTFKLQQNVRTKFAESTREKLKKKKVEHKENFQQWAEFQERGFKIPEYMQSWFIDQYGAPEKVLKKEAINLPQHKMVTGIDARKTYLLQQVRQPNDVLVKVHAASLNPIDIRMCQGYGEQLFNFQRNFLFKFFDHFPTKAEFLKDYEFPLVMGRDFSGTVIDVGTGVYDLEPGDEVYGAPALYNQGTLSDYIAVDLAYVVQKPATCSHIDAASIPYVALTVVSTLKEALSIREKCNRALVLGGSGGIGTFAIQYLRANGFSVTTTCSSAGQKICSSLGAECINYHTENVDEVVSKQDKYGIVFDIIGAATPAWAKPLLISGGTYATLQNNLVERTNRYGVIAGLGASMSQMIADRSRNYGINVKWGIYQPDRNSLLEIARYIDSGNIKPIVDAKNIYPFDDVPKAFKKLGEGHTKGKIVVNVSGQPEATQKPPVDKIIHL</sequence>
<evidence type="ECO:0000259" key="1">
    <source>
        <dbReference type="SMART" id="SM00829"/>
    </source>
</evidence>
<dbReference type="SMART" id="SM00829">
    <property type="entry name" value="PKS_ER"/>
    <property type="match status" value="1"/>
</dbReference>
<dbReference type="AlphaFoldDB" id="A0A6F9DS47"/>
<dbReference type="Pfam" id="PF08240">
    <property type="entry name" value="ADH_N"/>
    <property type="match status" value="1"/>
</dbReference>
<dbReference type="Pfam" id="PF13602">
    <property type="entry name" value="ADH_zinc_N_2"/>
    <property type="match status" value="1"/>
</dbReference>